<keyword evidence="11" id="KW-1185">Reference proteome</keyword>
<keyword evidence="5 9" id="KW-0812">Transmembrane</keyword>
<organism evidence="10 11">
    <name type="scientific">Chelativorans petroleitrophicus</name>
    <dbReference type="NCBI Taxonomy" id="2975484"/>
    <lineage>
        <taxon>Bacteria</taxon>
        <taxon>Pseudomonadati</taxon>
        <taxon>Pseudomonadota</taxon>
        <taxon>Alphaproteobacteria</taxon>
        <taxon>Hyphomicrobiales</taxon>
        <taxon>Phyllobacteriaceae</taxon>
        <taxon>Chelativorans</taxon>
    </lineage>
</organism>
<keyword evidence="4" id="KW-1003">Cell membrane</keyword>
<dbReference type="RefSeq" id="WP_261515398.1">
    <property type="nucleotide sequence ID" value="NZ_JAODNV010000009.1"/>
</dbReference>
<evidence type="ECO:0000256" key="4">
    <source>
        <dbReference type="ARBA" id="ARBA00022475"/>
    </source>
</evidence>
<protein>
    <submittedName>
        <fullName evidence="10">Alanine:cation symporter family protein</fullName>
    </submittedName>
</protein>
<feature type="transmembrane region" description="Helical" evidence="9">
    <location>
        <begin position="351"/>
        <end position="370"/>
    </location>
</feature>
<dbReference type="GO" id="GO:0005283">
    <property type="term" value="F:amino acid:sodium symporter activity"/>
    <property type="evidence" value="ECO:0007669"/>
    <property type="project" value="InterPro"/>
</dbReference>
<evidence type="ECO:0000256" key="8">
    <source>
        <dbReference type="ARBA" id="ARBA00023136"/>
    </source>
</evidence>
<evidence type="ECO:0000313" key="10">
    <source>
        <dbReference type="EMBL" id="MCT8990525.1"/>
    </source>
</evidence>
<dbReference type="InterPro" id="IPR001463">
    <property type="entry name" value="Na/Ala_symport"/>
</dbReference>
<dbReference type="GO" id="GO:0005886">
    <property type="term" value="C:plasma membrane"/>
    <property type="evidence" value="ECO:0007669"/>
    <property type="project" value="UniProtKB-SubCell"/>
</dbReference>
<keyword evidence="8 9" id="KW-0472">Membrane</keyword>
<reference evidence="10" key="1">
    <citation type="submission" date="2022-08" db="EMBL/GenBank/DDBJ databases">
        <title>Chelativorans sichuanense sp. nov., a paraffin oil-degrading bacterium isolated from a mixture of oil-based drill cuttings and paddy soil.</title>
        <authorList>
            <person name="Yu J."/>
            <person name="Liu H."/>
            <person name="Chen Q."/>
        </authorList>
    </citation>
    <scope>NUCLEOTIDE SEQUENCE</scope>
    <source>
        <strain evidence="10">SCAU 2101</strain>
    </source>
</reference>
<feature type="transmembrane region" description="Helical" evidence="9">
    <location>
        <begin position="67"/>
        <end position="89"/>
    </location>
</feature>
<dbReference type="AlphaFoldDB" id="A0A9X2XA81"/>
<comment type="subcellular location">
    <subcellularLocation>
        <location evidence="9">Cell inner membrane</location>
        <topology evidence="9">Multi-pass membrane protein</topology>
    </subcellularLocation>
    <subcellularLocation>
        <location evidence="1">Cell membrane</location>
        <topology evidence="1">Multi-pass membrane protein</topology>
    </subcellularLocation>
</comment>
<comment type="caution">
    <text evidence="10">The sequence shown here is derived from an EMBL/GenBank/DDBJ whole genome shotgun (WGS) entry which is preliminary data.</text>
</comment>
<dbReference type="Proteomes" id="UP001149009">
    <property type="component" value="Unassembled WGS sequence"/>
</dbReference>
<sequence length="480" mass="50820">MSLVTDFFGLIEDLTWGWALIPILVVFGLFITVMSGFVQIEYFTRMFRVLSSRNQSGDPNAISAREALLVSVGGRVGGGNIAGVAVAITLGGPGAVFWMWAIALVGMATSLVESSLAQLYKRSNGDGTYHGGPALYIIHGLGAKYRWLAIVYAICLMLAFALGFNAFQGNTFAGAANDSLGIDRLWSGIALAIITGFIVYGGIRRIAKAADVIVPVMAFIYIGLALLVILMNITALPGVIWSIIANAFGLEEAVSGGVGAALAQGLRRGLFSNEAGLGSAPNVAATADVRHPISQGITQSFSVFIDTIVICSCTAFIILLSPVYQPGAEGIDGVVLTQQSLVSQVGTWSQYFLTFAILLFAFSSIIYNYYLGETALKVMTSHGAALHVLRFAIVAVVFLGATAPGATAVFFFSDPLMGLLALVNLVAIMMLFPTCLRILDDFRSQLKSGIARPVFQPAAFPDLDLDHSAWPHAKTAPQAG</sequence>
<dbReference type="Gene3D" id="1.20.1740.10">
    <property type="entry name" value="Amino acid/polyamine transporter I"/>
    <property type="match status" value="1"/>
</dbReference>
<dbReference type="PRINTS" id="PR00175">
    <property type="entry name" value="NAALASMPORT"/>
</dbReference>
<feature type="transmembrane region" description="Helical" evidence="9">
    <location>
        <begin position="391"/>
        <end position="412"/>
    </location>
</feature>
<feature type="transmembrane region" description="Helical" evidence="9">
    <location>
        <begin position="418"/>
        <end position="439"/>
    </location>
</feature>
<evidence type="ECO:0000256" key="3">
    <source>
        <dbReference type="ARBA" id="ARBA00022448"/>
    </source>
</evidence>
<feature type="transmembrane region" description="Helical" evidence="9">
    <location>
        <begin position="239"/>
        <end position="263"/>
    </location>
</feature>
<keyword evidence="7 9" id="KW-1133">Transmembrane helix</keyword>
<evidence type="ECO:0000256" key="5">
    <source>
        <dbReference type="ARBA" id="ARBA00022692"/>
    </source>
</evidence>
<feature type="transmembrane region" description="Helical" evidence="9">
    <location>
        <begin position="212"/>
        <end position="233"/>
    </location>
</feature>
<feature type="transmembrane region" description="Helical" evidence="9">
    <location>
        <begin position="95"/>
        <end position="112"/>
    </location>
</feature>
<feature type="transmembrane region" description="Helical" evidence="9">
    <location>
        <begin position="16"/>
        <end position="38"/>
    </location>
</feature>
<evidence type="ECO:0000256" key="9">
    <source>
        <dbReference type="RuleBase" id="RU363064"/>
    </source>
</evidence>
<keyword evidence="3 9" id="KW-0813">Transport</keyword>
<evidence type="ECO:0000256" key="6">
    <source>
        <dbReference type="ARBA" id="ARBA00022847"/>
    </source>
</evidence>
<feature type="transmembrane region" description="Helical" evidence="9">
    <location>
        <begin position="303"/>
        <end position="324"/>
    </location>
</feature>
<evidence type="ECO:0000256" key="2">
    <source>
        <dbReference type="ARBA" id="ARBA00009261"/>
    </source>
</evidence>
<dbReference type="EMBL" id="JAODNV010000009">
    <property type="protein sequence ID" value="MCT8990525.1"/>
    <property type="molecule type" value="Genomic_DNA"/>
</dbReference>
<dbReference type="PANTHER" id="PTHR30330">
    <property type="entry name" value="AGSS FAMILY TRANSPORTER, SODIUM-ALANINE"/>
    <property type="match status" value="1"/>
</dbReference>
<evidence type="ECO:0000313" key="11">
    <source>
        <dbReference type="Proteomes" id="UP001149009"/>
    </source>
</evidence>
<keyword evidence="9" id="KW-0997">Cell inner membrane</keyword>
<feature type="transmembrane region" description="Helical" evidence="9">
    <location>
        <begin position="185"/>
        <end position="203"/>
    </location>
</feature>
<dbReference type="PANTHER" id="PTHR30330:SF1">
    <property type="entry name" value="AMINO-ACID CARRIER PROTEIN ALST"/>
    <property type="match status" value="1"/>
</dbReference>
<evidence type="ECO:0000256" key="7">
    <source>
        <dbReference type="ARBA" id="ARBA00022989"/>
    </source>
</evidence>
<dbReference type="Pfam" id="PF01235">
    <property type="entry name" value="Na_Ala_symp"/>
    <property type="match status" value="1"/>
</dbReference>
<evidence type="ECO:0000256" key="1">
    <source>
        <dbReference type="ARBA" id="ARBA00004651"/>
    </source>
</evidence>
<dbReference type="FunFam" id="1.20.1740.10:FF:000004">
    <property type="entry name" value="Sodium:alanine symporter family protein"/>
    <property type="match status" value="1"/>
</dbReference>
<comment type="similarity">
    <text evidence="2 9">Belongs to the alanine or glycine:cation symporter (AGCS) (TC 2.A.25) family.</text>
</comment>
<name>A0A9X2XA81_9HYPH</name>
<keyword evidence="6 9" id="KW-0769">Symport</keyword>
<dbReference type="NCBIfam" id="TIGR00835">
    <property type="entry name" value="agcS"/>
    <property type="match status" value="1"/>
</dbReference>
<accession>A0A9X2XA81</accession>
<feature type="transmembrane region" description="Helical" evidence="9">
    <location>
        <begin position="145"/>
        <end position="165"/>
    </location>
</feature>
<proteinExistence type="inferred from homology"/>
<gene>
    <name evidence="10" type="ORF">NYR54_09505</name>
</gene>